<protein>
    <submittedName>
        <fullName evidence="4">Stage III sporulation protein AA</fullName>
    </submittedName>
</protein>
<keyword evidence="5" id="KW-1185">Reference proteome</keyword>
<dbReference type="AlphaFoldDB" id="A0A6A7K6S6"/>
<keyword evidence="2" id="KW-0067">ATP-binding</keyword>
<dbReference type="SMART" id="SM00382">
    <property type="entry name" value="AAA"/>
    <property type="match status" value="1"/>
</dbReference>
<reference evidence="4 5" key="1">
    <citation type="submission" date="2019-10" db="EMBL/GenBank/DDBJ databases">
        <title>Alkalibaculum tamaniensis sp.nov., a new alkaliphilic acetogen, isolated on methoxylated aromatics from a mud volcano.</title>
        <authorList>
            <person name="Khomyakova M.A."/>
            <person name="Merkel A.Y."/>
            <person name="Bonch-Osmolovskaya E.A."/>
            <person name="Slobodkin A.I."/>
        </authorList>
    </citation>
    <scope>NUCLEOTIDE SEQUENCE [LARGE SCALE GENOMIC DNA]</scope>
    <source>
        <strain evidence="4 5">M08DMB</strain>
    </source>
</reference>
<dbReference type="Gene3D" id="3.40.50.300">
    <property type="entry name" value="P-loop containing nucleotide triphosphate hydrolases"/>
    <property type="match status" value="1"/>
</dbReference>
<evidence type="ECO:0000313" key="5">
    <source>
        <dbReference type="Proteomes" id="UP000440004"/>
    </source>
</evidence>
<gene>
    <name evidence="4" type="primary">spoIIIAA</name>
    <name evidence="4" type="ORF">GC105_04950</name>
</gene>
<evidence type="ECO:0000259" key="3">
    <source>
        <dbReference type="SMART" id="SM00382"/>
    </source>
</evidence>
<keyword evidence="1" id="KW-0547">Nucleotide-binding</keyword>
<sequence>MDLNIKNILGSLELKFLLEIDEIRLRVNKPLMVCRSNEDFLINKNGKIVKSVDQAFIVRECEIYNSLQLLSQYSLYSIEEELSKGFITLKGGHRVGITGKAIIEKGNIKTIKYVNGLNYRIMREVKGCSQKISKIIRKDSKDLFHTLIAGPPKTGKTTILRDLVRRFSTGDEQYPGLKIGVVDERSEIAGCHRGIPQNDVGIRTDVLDCCPKAQGIINLIRSMSPEVIVTDEIGSKEDLVSIHEALSAGIKIITTVHGANIEELLNRPYISQMIRDRLFEKIIFLDNSKGVGTISSVVDVKDIIRIGIENVS</sequence>
<comment type="caution">
    <text evidence="4">The sequence shown here is derived from an EMBL/GenBank/DDBJ whole genome shotgun (WGS) entry which is preliminary data.</text>
</comment>
<dbReference type="SUPFAM" id="SSF52540">
    <property type="entry name" value="P-loop containing nucleoside triphosphate hydrolases"/>
    <property type="match status" value="1"/>
</dbReference>
<dbReference type="InterPro" id="IPR014217">
    <property type="entry name" value="Spore_III_AA"/>
</dbReference>
<dbReference type="EMBL" id="WHNX01000006">
    <property type="protein sequence ID" value="MPW25136.1"/>
    <property type="molecule type" value="Genomic_DNA"/>
</dbReference>
<dbReference type="PANTHER" id="PTHR20953">
    <property type="entry name" value="KINASE-RELATED"/>
    <property type="match status" value="1"/>
</dbReference>
<evidence type="ECO:0000256" key="2">
    <source>
        <dbReference type="ARBA" id="ARBA00022840"/>
    </source>
</evidence>
<evidence type="ECO:0000256" key="1">
    <source>
        <dbReference type="ARBA" id="ARBA00022741"/>
    </source>
</evidence>
<organism evidence="4 5">
    <name type="scientific">Alkalibaculum sporogenes</name>
    <dbReference type="NCBI Taxonomy" id="2655001"/>
    <lineage>
        <taxon>Bacteria</taxon>
        <taxon>Bacillati</taxon>
        <taxon>Bacillota</taxon>
        <taxon>Clostridia</taxon>
        <taxon>Eubacteriales</taxon>
        <taxon>Eubacteriaceae</taxon>
        <taxon>Alkalibaculum</taxon>
    </lineage>
</organism>
<dbReference type="PANTHER" id="PTHR20953:SF3">
    <property type="entry name" value="P-LOOP CONTAINING NUCLEOSIDE TRIPHOSPHATE HYDROLASES SUPERFAMILY PROTEIN"/>
    <property type="match status" value="1"/>
</dbReference>
<dbReference type="NCBIfam" id="TIGR02858">
    <property type="entry name" value="spore_III_AA"/>
    <property type="match status" value="1"/>
</dbReference>
<proteinExistence type="predicted"/>
<dbReference type="InterPro" id="IPR045735">
    <property type="entry name" value="Spore_III_AA_AAA+_ATPase"/>
</dbReference>
<dbReference type="InterPro" id="IPR027417">
    <property type="entry name" value="P-loop_NTPase"/>
</dbReference>
<accession>A0A6A7K6S6</accession>
<feature type="domain" description="AAA+ ATPase" evidence="3">
    <location>
        <begin position="142"/>
        <end position="280"/>
    </location>
</feature>
<dbReference type="Pfam" id="PF19568">
    <property type="entry name" value="Spore_III_AA"/>
    <property type="match status" value="1"/>
</dbReference>
<evidence type="ECO:0000313" key="4">
    <source>
        <dbReference type="EMBL" id="MPW25136.1"/>
    </source>
</evidence>
<dbReference type="InterPro" id="IPR003593">
    <property type="entry name" value="AAA+_ATPase"/>
</dbReference>
<dbReference type="Proteomes" id="UP000440004">
    <property type="component" value="Unassembled WGS sequence"/>
</dbReference>
<name>A0A6A7K6S6_9FIRM</name>
<dbReference type="GO" id="GO:0005524">
    <property type="term" value="F:ATP binding"/>
    <property type="evidence" value="ECO:0007669"/>
    <property type="project" value="UniProtKB-KW"/>
</dbReference>